<keyword evidence="3" id="KW-1185">Reference proteome</keyword>
<dbReference type="OrthoDB" id="395856at2"/>
<dbReference type="InterPro" id="IPR023214">
    <property type="entry name" value="HAD_sf"/>
</dbReference>
<keyword evidence="1" id="KW-0732">Signal</keyword>
<dbReference type="KEGG" id="mstr:EGN60_00335"/>
<accession>A0A3G8LIA6</accession>
<dbReference type="Gene3D" id="3.40.50.1000">
    <property type="entry name" value="HAD superfamily/HAD-like"/>
    <property type="match status" value="1"/>
</dbReference>
<dbReference type="AlphaFoldDB" id="A0A3G8LIA6"/>
<proteinExistence type="predicted"/>
<gene>
    <name evidence="2" type="ORF">EGN60_00335</name>
</gene>
<evidence type="ECO:0000313" key="2">
    <source>
        <dbReference type="EMBL" id="AZG68965.1"/>
    </source>
</evidence>
<protein>
    <submittedName>
        <fullName evidence="2">Acid phosphatase</fullName>
    </submittedName>
</protein>
<evidence type="ECO:0000256" key="1">
    <source>
        <dbReference type="ARBA" id="ARBA00022729"/>
    </source>
</evidence>
<reference evidence="2 3" key="1">
    <citation type="submission" date="2018-11" db="EMBL/GenBank/DDBJ databases">
        <title>Genome sequence of Mycoplasma struthionis sp. nov.</title>
        <authorList>
            <person name="Spergser J."/>
        </authorList>
    </citation>
    <scope>NUCLEOTIDE SEQUENCE [LARGE SCALE GENOMIC DNA]</scope>
    <source>
        <strain evidence="2 3">237IA</strain>
    </source>
</reference>
<dbReference type="InterPro" id="IPR036412">
    <property type="entry name" value="HAD-like_sf"/>
</dbReference>
<dbReference type="Proteomes" id="UP000275883">
    <property type="component" value="Chromosome"/>
</dbReference>
<dbReference type="EMBL" id="CP034044">
    <property type="protein sequence ID" value="AZG68965.1"/>
    <property type="molecule type" value="Genomic_DNA"/>
</dbReference>
<dbReference type="InterPro" id="IPR005519">
    <property type="entry name" value="Acid_phosphat_B-like"/>
</dbReference>
<name>A0A3G8LIA6_9MOLU</name>
<dbReference type="Pfam" id="PF03767">
    <property type="entry name" value="Acid_phosphat_B"/>
    <property type="match status" value="1"/>
</dbReference>
<evidence type="ECO:0000313" key="3">
    <source>
        <dbReference type="Proteomes" id="UP000275883"/>
    </source>
</evidence>
<dbReference type="SUPFAM" id="SSF56784">
    <property type="entry name" value="HAD-like"/>
    <property type="match status" value="1"/>
</dbReference>
<sequence>MSAALAPIAPLAISCAKNDTKKQEGAKSESSALNKDDFTLAKESFAKLTDDQKLQVLNEANLNQALSQDQLHELIAKFNKDAGSFGGIVWYIKSAESLIAKEAAYKNGIEAYKKLMENEKNKNLFDFSEARNYNTTKHVTNAATDKFVPVVFMDIDETVLQNDLTEAGAMINGGFSNANKEKEDLMSRRFAVPGAVEFINYVQSHGGLVIYNSDMNQSEAMRDAVKENLKRIGVEFIANYQFWMRGTLPYQTNIDSEITKEKTENMTKEQLSALAKKLEFTDSFRDKPWEPWKNTLSAEIIGKKALKTLRMNGLDAKTDGWNLSVEDSGSGNAVKLKTIMRVGDNFDDFFDGYSRGKDNDLRVKFYKDNAWMKDIFSVNGAKAHTWNLKTNKFDENDFQQAYIMVPGNAEYGGWNREYGYGNVQKFYEAIKKIVSNPRYQSGPSATDNIVRR</sequence>
<organism evidence="2 3">
    <name type="scientific">Mycoplasma struthionis</name>
    <dbReference type="NCBI Taxonomy" id="538220"/>
    <lineage>
        <taxon>Bacteria</taxon>
        <taxon>Bacillati</taxon>
        <taxon>Mycoplasmatota</taxon>
        <taxon>Mollicutes</taxon>
        <taxon>Mycoplasmataceae</taxon>
        <taxon>Mycoplasma</taxon>
    </lineage>
</organism>